<keyword evidence="4" id="KW-1185">Reference proteome</keyword>
<keyword evidence="1" id="KW-1133">Transmembrane helix</keyword>
<evidence type="ECO:0000256" key="2">
    <source>
        <dbReference type="SAM" id="SignalP"/>
    </source>
</evidence>
<evidence type="ECO:0008006" key="5">
    <source>
        <dbReference type="Google" id="ProtNLM"/>
    </source>
</evidence>
<feature type="transmembrane region" description="Helical" evidence="1">
    <location>
        <begin position="202"/>
        <end position="223"/>
    </location>
</feature>
<dbReference type="AlphaFoldDB" id="H3GR34"/>
<dbReference type="InParanoid" id="H3GR34"/>
<keyword evidence="1" id="KW-0812">Transmembrane</keyword>
<feature type="chain" id="PRO_5003586516" description="RxLR effector protein" evidence="2">
    <location>
        <begin position="23"/>
        <end position="226"/>
    </location>
</feature>
<evidence type="ECO:0000313" key="3">
    <source>
        <dbReference type="EnsemblProtists" id="Phyra79315"/>
    </source>
</evidence>
<dbReference type="VEuPathDB" id="FungiDB:KRP23_4127"/>
<organism evidence="3 4">
    <name type="scientific">Phytophthora ramorum</name>
    <name type="common">Sudden oak death agent</name>
    <dbReference type="NCBI Taxonomy" id="164328"/>
    <lineage>
        <taxon>Eukaryota</taxon>
        <taxon>Sar</taxon>
        <taxon>Stramenopiles</taxon>
        <taxon>Oomycota</taxon>
        <taxon>Peronosporomycetes</taxon>
        <taxon>Peronosporales</taxon>
        <taxon>Peronosporaceae</taxon>
        <taxon>Phytophthora</taxon>
    </lineage>
</organism>
<keyword evidence="2" id="KW-0732">Signal</keyword>
<dbReference type="HOGENOM" id="CLU_1226913_0_0_1"/>
<dbReference type="Proteomes" id="UP000005238">
    <property type="component" value="Unassembled WGS sequence"/>
</dbReference>
<dbReference type="VEuPathDB" id="FungiDB:KRP22_2628"/>
<reference evidence="3" key="2">
    <citation type="submission" date="2015-06" db="UniProtKB">
        <authorList>
            <consortium name="EnsemblProtists"/>
        </authorList>
    </citation>
    <scope>IDENTIFICATION</scope>
    <source>
        <strain evidence="3">Pr102</strain>
    </source>
</reference>
<proteinExistence type="predicted"/>
<dbReference type="EMBL" id="DS566036">
    <property type="status" value="NOT_ANNOTATED_CDS"/>
    <property type="molecule type" value="Genomic_DNA"/>
</dbReference>
<accession>H3GR34</accession>
<keyword evidence="1" id="KW-0472">Membrane</keyword>
<evidence type="ECO:0000313" key="4">
    <source>
        <dbReference type="Proteomes" id="UP000005238"/>
    </source>
</evidence>
<dbReference type="EnsemblProtists" id="Phyra79315">
    <property type="protein sequence ID" value="Phyra79315"/>
    <property type="gene ID" value="Phyra79315"/>
</dbReference>
<protein>
    <recommendedName>
        <fullName evidence="5">RxLR effector protein</fullName>
    </recommendedName>
</protein>
<reference evidence="4" key="1">
    <citation type="journal article" date="2006" name="Science">
        <title>Phytophthora genome sequences uncover evolutionary origins and mechanisms of pathogenesis.</title>
        <authorList>
            <person name="Tyler B.M."/>
            <person name="Tripathy S."/>
            <person name="Zhang X."/>
            <person name="Dehal P."/>
            <person name="Jiang R.H."/>
            <person name="Aerts A."/>
            <person name="Arredondo F.D."/>
            <person name="Baxter L."/>
            <person name="Bensasson D."/>
            <person name="Beynon J.L."/>
            <person name="Chapman J."/>
            <person name="Damasceno C.M."/>
            <person name="Dorrance A.E."/>
            <person name="Dou D."/>
            <person name="Dickerman A.W."/>
            <person name="Dubchak I.L."/>
            <person name="Garbelotto M."/>
            <person name="Gijzen M."/>
            <person name="Gordon S.G."/>
            <person name="Govers F."/>
            <person name="Grunwald N.J."/>
            <person name="Huang W."/>
            <person name="Ivors K.L."/>
            <person name="Jones R.W."/>
            <person name="Kamoun S."/>
            <person name="Krampis K."/>
            <person name="Lamour K.H."/>
            <person name="Lee M.K."/>
            <person name="McDonald W.H."/>
            <person name="Medina M."/>
            <person name="Meijer H.J."/>
            <person name="Nordberg E.K."/>
            <person name="Maclean D.J."/>
            <person name="Ospina-Giraldo M.D."/>
            <person name="Morris P.F."/>
            <person name="Phuntumart V."/>
            <person name="Putnam N.H."/>
            <person name="Rash S."/>
            <person name="Rose J.K."/>
            <person name="Sakihama Y."/>
            <person name="Salamov A.A."/>
            <person name="Savidor A."/>
            <person name="Scheuring C.F."/>
            <person name="Smith B.M."/>
            <person name="Sobral B.W."/>
            <person name="Terry A."/>
            <person name="Torto-Alalibo T.A."/>
            <person name="Win J."/>
            <person name="Xu Z."/>
            <person name="Zhang H."/>
            <person name="Grigoriev I.V."/>
            <person name="Rokhsar D.S."/>
            <person name="Boore J.L."/>
        </authorList>
    </citation>
    <scope>NUCLEOTIDE SEQUENCE [LARGE SCALE GENOMIC DNA]</scope>
    <source>
        <strain evidence="4">Pr102</strain>
    </source>
</reference>
<feature type="signal peptide" evidence="2">
    <location>
        <begin position="1"/>
        <end position="22"/>
    </location>
</feature>
<sequence>MRFSCFLVLLLVTFTAFVQVLASDDNAIHASNLKSSSNHAIVTRGSSRRNLKGSITTGTENDVADEERHILSGITSKVAPAVKESDEFIKILEKSSTFTNAIKKNPDFAKIVAENQVFAQILTKNHNLIKEFDNPAITTALRDALKNPTVLKSLQDNTDVQKIIAALPRAQGLTSTNVKTIGEAMAKSTTVSRGISDEAQQLTAWGAAIVGTIIIVLIGLHIANKK</sequence>
<name>H3GR34_PHYRM</name>
<evidence type="ECO:0000256" key="1">
    <source>
        <dbReference type="SAM" id="Phobius"/>
    </source>
</evidence>